<evidence type="ECO:0000256" key="1">
    <source>
        <dbReference type="PROSITE-ProRule" id="PRU00042"/>
    </source>
</evidence>
<dbReference type="GO" id="GO:0008270">
    <property type="term" value="F:zinc ion binding"/>
    <property type="evidence" value="ECO:0007669"/>
    <property type="project" value="UniProtKB-KW"/>
</dbReference>
<gene>
    <name evidence="3" type="ORF">SNE40_021278</name>
</gene>
<organism evidence="3 4">
    <name type="scientific">Patella caerulea</name>
    <name type="common">Rayed Mediterranean limpet</name>
    <dbReference type="NCBI Taxonomy" id="87958"/>
    <lineage>
        <taxon>Eukaryota</taxon>
        <taxon>Metazoa</taxon>
        <taxon>Spiralia</taxon>
        <taxon>Lophotrochozoa</taxon>
        <taxon>Mollusca</taxon>
        <taxon>Gastropoda</taxon>
        <taxon>Patellogastropoda</taxon>
        <taxon>Patelloidea</taxon>
        <taxon>Patellidae</taxon>
        <taxon>Patella</taxon>
    </lineage>
</organism>
<dbReference type="InterPro" id="IPR013087">
    <property type="entry name" value="Znf_C2H2_type"/>
</dbReference>
<comment type="caution">
    <text evidence="3">The sequence shown here is derived from an EMBL/GenBank/DDBJ whole genome shotgun (WGS) entry which is preliminary data.</text>
</comment>
<dbReference type="Proteomes" id="UP001347796">
    <property type="component" value="Unassembled WGS sequence"/>
</dbReference>
<keyword evidence="1" id="KW-0863">Zinc-finger</keyword>
<feature type="domain" description="C2H2-type" evidence="2">
    <location>
        <begin position="2"/>
        <end position="33"/>
    </location>
</feature>
<protein>
    <recommendedName>
        <fullName evidence="2">C2H2-type domain-containing protein</fullName>
    </recommendedName>
</protein>
<keyword evidence="4" id="KW-1185">Reference proteome</keyword>
<keyword evidence="1" id="KW-0479">Metal-binding</keyword>
<evidence type="ECO:0000259" key="2">
    <source>
        <dbReference type="PROSITE" id="PS50157"/>
    </source>
</evidence>
<keyword evidence="1" id="KW-0862">Zinc</keyword>
<dbReference type="PROSITE" id="PS50157">
    <property type="entry name" value="ZINC_FINGER_C2H2_2"/>
    <property type="match status" value="1"/>
</dbReference>
<dbReference type="AlphaFoldDB" id="A0AAN8G7C3"/>
<dbReference type="PROSITE" id="PS00028">
    <property type="entry name" value="ZINC_FINGER_C2H2_1"/>
    <property type="match status" value="1"/>
</dbReference>
<dbReference type="Gene3D" id="3.30.160.60">
    <property type="entry name" value="Classic Zinc Finger"/>
    <property type="match status" value="1"/>
</dbReference>
<proteinExistence type="predicted"/>
<evidence type="ECO:0000313" key="4">
    <source>
        <dbReference type="Proteomes" id="UP001347796"/>
    </source>
</evidence>
<sequence>MFECPFCNKEFLNASNGKRHIRNVHKVQTKRKPRMNGIIYKKSSGKQQIFATNTTTTNNDTNTDKEVTANTIHPENITDEAIEVRPPTDWIRPFESRPKYVYINGFKHILKVRNKQFITEPVEEDPPALSSPSTNPTNIKSNEEEEIAAATAILEIINIHFKLNSKKIFVPYS</sequence>
<accession>A0AAN8G7C3</accession>
<reference evidence="3 4" key="1">
    <citation type="submission" date="2024-01" db="EMBL/GenBank/DDBJ databases">
        <title>The genome of the rayed Mediterranean limpet Patella caerulea (Linnaeus, 1758).</title>
        <authorList>
            <person name="Anh-Thu Weber A."/>
            <person name="Halstead-Nussloch G."/>
        </authorList>
    </citation>
    <scope>NUCLEOTIDE SEQUENCE [LARGE SCALE GENOMIC DNA]</scope>
    <source>
        <strain evidence="3">AATW-2023a</strain>
        <tissue evidence="3">Whole specimen</tissue>
    </source>
</reference>
<name>A0AAN8G7C3_PATCE</name>
<evidence type="ECO:0000313" key="3">
    <source>
        <dbReference type="EMBL" id="KAK6167185.1"/>
    </source>
</evidence>
<dbReference type="EMBL" id="JAZGQO010000018">
    <property type="protein sequence ID" value="KAK6167185.1"/>
    <property type="molecule type" value="Genomic_DNA"/>
</dbReference>